<evidence type="ECO:0000259" key="5">
    <source>
        <dbReference type="PROSITE" id="PS51465"/>
    </source>
</evidence>
<evidence type="ECO:0000256" key="4">
    <source>
        <dbReference type="SAM" id="SignalP"/>
    </source>
</evidence>
<sequence length="135" mass="14255">MWQFCLVLAIASSRSVIAFPQNDGLAGGKVEIQTIPSTFSVDGFVFDGPADGRNVATTATTTSSATPSTTTEDASFDSRYNRCIATCLTTSEYNPVCGSDDVEYSNPGQLSCASACGKDVTLTHYGKCRTTKIRG</sequence>
<feature type="signal peptide" evidence="4">
    <location>
        <begin position="1"/>
        <end position="18"/>
    </location>
</feature>
<organism evidence="6 7">
    <name type="scientific">Bombus vosnesenskii</name>
    <dbReference type="NCBI Taxonomy" id="207650"/>
    <lineage>
        <taxon>Eukaryota</taxon>
        <taxon>Metazoa</taxon>
        <taxon>Ecdysozoa</taxon>
        <taxon>Arthropoda</taxon>
        <taxon>Hexapoda</taxon>
        <taxon>Insecta</taxon>
        <taxon>Pterygota</taxon>
        <taxon>Neoptera</taxon>
        <taxon>Endopterygota</taxon>
        <taxon>Hymenoptera</taxon>
        <taxon>Apocrita</taxon>
        <taxon>Aculeata</taxon>
        <taxon>Apoidea</taxon>
        <taxon>Anthophila</taxon>
        <taxon>Apidae</taxon>
        <taxon>Bombus</taxon>
        <taxon>Pyrobombus</taxon>
    </lineage>
</organism>
<dbReference type="Proteomes" id="UP000504631">
    <property type="component" value="Unplaced"/>
</dbReference>
<dbReference type="InterPro" id="IPR039932">
    <property type="entry name" value="Spink4-like"/>
</dbReference>
<dbReference type="Pfam" id="PF00050">
    <property type="entry name" value="Kazal_1"/>
    <property type="match status" value="1"/>
</dbReference>
<dbReference type="GeneID" id="117230535"/>
<gene>
    <name evidence="7" type="primary">LOC117230535</name>
</gene>
<dbReference type="RefSeq" id="XP_033344005.1">
    <property type="nucleotide sequence ID" value="XM_033488114.1"/>
</dbReference>
<evidence type="ECO:0000313" key="7">
    <source>
        <dbReference type="RefSeq" id="XP_033344005.1"/>
    </source>
</evidence>
<dbReference type="KEGG" id="bvk:117230535"/>
<dbReference type="PROSITE" id="PS51465">
    <property type="entry name" value="KAZAL_2"/>
    <property type="match status" value="1"/>
</dbReference>
<dbReference type="AlphaFoldDB" id="A0A6J3JV74"/>
<dbReference type="InterPro" id="IPR002350">
    <property type="entry name" value="Kazal_dom"/>
</dbReference>
<proteinExistence type="predicted"/>
<comment type="subcellular location">
    <subcellularLocation>
        <location evidence="1">Secreted</location>
    </subcellularLocation>
</comment>
<dbReference type="PANTHER" id="PTHR21179:SF0">
    <property type="entry name" value="SERINE PROTEASE INHIBITOR KAZAL-TYPE 4"/>
    <property type="match status" value="1"/>
</dbReference>
<protein>
    <submittedName>
        <fullName evidence="7">Uncharacterized protein LOC117230535</fullName>
    </submittedName>
</protein>
<evidence type="ECO:0000256" key="2">
    <source>
        <dbReference type="ARBA" id="ARBA00022525"/>
    </source>
</evidence>
<reference evidence="7" key="1">
    <citation type="submission" date="2025-08" db="UniProtKB">
        <authorList>
            <consortium name="RefSeq"/>
        </authorList>
    </citation>
    <scope>IDENTIFICATION</scope>
    <source>
        <tissue evidence="7">Muscle</tissue>
    </source>
</reference>
<dbReference type="SUPFAM" id="SSF100895">
    <property type="entry name" value="Kazal-type serine protease inhibitors"/>
    <property type="match status" value="1"/>
</dbReference>
<keyword evidence="2" id="KW-0964">Secreted</keyword>
<dbReference type="SMART" id="SM00280">
    <property type="entry name" value="KAZAL"/>
    <property type="match status" value="1"/>
</dbReference>
<keyword evidence="6" id="KW-1185">Reference proteome</keyword>
<feature type="chain" id="PRO_5026905666" evidence="4">
    <location>
        <begin position="19"/>
        <end position="135"/>
    </location>
</feature>
<dbReference type="PANTHER" id="PTHR21179">
    <property type="entry name" value="SERINE-TYPE ENDOPEPTIDASE INHIBITOR"/>
    <property type="match status" value="1"/>
</dbReference>
<name>A0A6J3JV74_9HYME</name>
<evidence type="ECO:0000313" key="6">
    <source>
        <dbReference type="Proteomes" id="UP000504631"/>
    </source>
</evidence>
<keyword evidence="3" id="KW-1015">Disulfide bond</keyword>
<dbReference type="GO" id="GO:0005576">
    <property type="term" value="C:extracellular region"/>
    <property type="evidence" value="ECO:0007669"/>
    <property type="project" value="UniProtKB-SubCell"/>
</dbReference>
<dbReference type="GO" id="GO:0004867">
    <property type="term" value="F:serine-type endopeptidase inhibitor activity"/>
    <property type="evidence" value="ECO:0007669"/>
    <property type="project" value="InterPro"/>
</dbReference>
<dbReference type="Gene3D" id="3.30.60.30">
    <property type="match status" value="1"/>
</dbReference>
<evidence type="ECO:0000256" key="1">
    <source>
        <dbReference type="ARBA" id="ARBA00004613"/>
    </source>
</evidence>
<accession>A0A6J3JV74</accession>
<evidence type="ECO:0000256" key="3">
    <source>
        <dbReference type="ARBA" id="ARBA00023157"/>
    </source>
</evidence>
<dbReference type="CDD" id="cd00104">
    <property type="entry name" value="KAZAL_FS"/>
    <property type="match status" value="1"/>
</dbReference>
<dbReference type="InterPro" id="IPR036058">
    <property type="entry name" value="Kazal_dom_sf"/>
</dbReference>
<keyword evidence="4" id="KW-0732">Signal</keyword>
<feature type="domain" description="Kazal-like" evidence="5">
    <location>
        <begin position="77"/>
        <end position="130"/>
    </location>
</feature>